<dbReference type="OrthoDB" id="243022at2"/>
<protein>
    <recommendedName>
        <fullName evidence="4">Tetratricopeptide repeat protein</fullName>
    </recommendedName>
</protein>
<sequence length="151" mass="16477">MIRQHLQGIYERPGAVSRLLLEIHKVVPESPYAGIWAAAGISEGENDNSFAQRLLQQSIERIKQQQQSLPNRHRITLASAYNNLGVVSLKERGANQAAASLVNAIKTSSVVPAAPKATRAVKLSPGPNWRETFTAPSRSKRNARRAMGQAS</sequence>
<proteinExistence type="predicted"/>
<dbReference type="Proteomes" id="UP000319004">
    <property type="component" value="Chromosome"/>
</dbReference>
<organism evidence="2 3">
    <name type="scientific">Stieleria neptunia</name>
    <dbReference type="NCBI Taxonomy" id="2527979"/>
    <lineage>
        <taxon>Bacteria</taxon>
        <taxon>Pseudomonadati</taxon>
        <taxon>Planctomycetota</taxon>
        <taxon>Planctomycetia</taxon>
        <taxon>Pirellulales</taxon>
        <taxon>Pirellulaceae</taxon>
        <taxon>Stieleria</taxon>
    </lineage>
</organism>
<gene>
    <name evidence="2" type="ORF">Enr13x_20970</name>
</gene>
<name>A0A518HN16_9BACT</name>
<evidence type="ECO:0000256" key="1">
    <source>
        <dbReference type="SAM" id="MobiDB-lite"/>
    </source>
</evidence>
<evidence type="ECO:0000313" key="2">
    <source>
        <dbReference type="EMBL" id="QDV42252.1"/>
    </source>
</evidence>
<dbReference type="EMBL" id="CP037423">
    <property type="protein sequence ID" value="QDV42252.1"/>
    <property type="molecule type" value="Genomic_DNA"/>
</dbReference>
<dbReference type="RefSeq" id="WP_145385913.1">
    <property type="nucleotide sequence ID" value="NZ_CP037423.1"/>
</dbReference>
<feature type="region of interest" description="Disordered" evidence="1">
    <location>
        <begin position="122"/>
        <end position="151"/>
    </location>
</feature>
<dbReference type="KEGG" id="snep:Enr13x_20970"/>
<evidence type="ECO:0000313" key="3">
    <source>
        <dbReference type="Proteomes" id="UP000319004"/>
    </source>
</evidence>
<dbReference type="AlphaFoldDB" id="A0A518HN16"/>
<evidence type="ECO:0008006" key="4">
    <source>
        <dbReference type="Google" id="ProtNLM"/>
    </source>
</evidence>
<accession>A0A518HN16</accession>
<reference evidence="2 3" key="1">
    <citation type="submission" date="2019-03" db="EMBL/GenBank/DDBJ databases">
        <title>Deep-cultivation of Planctomycetes and their phenomic and genomic characterization uncovers novel biology.</title>
        <authorList>
            <person name="Wiegand S."/>
            <person name="Jogler M."/>
            <person name="Boedeker C."/>
            <person name="Pinto D."/>
            <person name="Vollmers J."/>
            <person name="Rivas-Marin E."/>
            <person name="Kohn T."/>
            <person name="Peeters S.H."/>
            <person name="Heuer A."/>
            <person name="Rast P."/>
            <person name="Oberbeckmann S."/>
            <person name="Bunk B."/>
            <person name="Jeske O."/>
            <person name="Meyerdierks A."/>
            <person name="Storesund J.E."/>
            <person name="Kallscheuer N."/>
            <person name="Luecker S."/>
            <person name="Lage O.M."/>
            <person name="Pohl T."/>
            <person name="Merkel B.J."/>
            <person name="Hornburger P."/>
            <person name="Mueller R.-W."/>
            <person name="Bruemmer F."/>
            <person name="Labrenz M."/>
            <person name="Spormann A.M."/>
            <person name="Op den Camp H."/>
            <person name="Overmann J."/>
            <person name="Amann R."/>
            <person name="Jetten M.S.M."/>
            <person name="Mascher T."/>
            <person name="Medema M.H."/>
            <person name="Devos D.P."/>
            <person name="Kaster A.-K."/>
            <person name="Ovreas L."/>
            <person name="Rohde M."/>
            <person name="Galperin M.Y."/>
            <person name="Jogler C."/>
        </authorList>
    </citation>
    <scope>NUCLEOTIDE SEQUENCE [LARGE SCALE GENOMIC DNA]</scope>
    <source>
        <strain evidence="2 3">Enr13</strain>
    </source>
</reference>
<keyword evidence="3" id="KW-1185">Reference proteome</keyword>